<feature type="domain" description="Fe2OG dioxygenase" evidence="2">
    <location>
        <begin position="324"/>
        <end position="462"/>
    </location>
</feature>
<gene>
    <name evidence="3" type="ORF">GFSPODELE1_LOCUS5218</name>
</gene>
<feature type="region of interest" description="Disordered" evidence="1">
    <location>
        <begin position="490"/>
        <end position="513"/>
    </location>
</feature>
<dbReference type="Gene3D" id="2.60.120.590">
    <property type="entry name" value="Alpha-ketoglutarate-dependent dioxygenase AlkB-like"/>
    <property type="match status" value="1"/>
</dbReference>
<dbReference type="PANTHER" id="PTHR31212">
    <property type="entry name" value="ALPHA-KETOGLUTARATE-DEPENDENT DIOXYGENASE ALKB HOMOLOG 3"/>
    <property type="match status" value="1"/>
</dbReference>
<protein>
    <recommendedName>
        <fullName evidence="2">Fe2OG dioxygenase domain-containing protein</fullName>
    </recommendedName>
</protein>
<dbReference type="PANTHER" id="PTHR31212:SF4">
    <property type="entry name" value="ALPHA-KETOGLUTARATE-DEPENDENT DIOXYGENASE ALKB HOMOLOG 3"/>
    <property type="match status" value="1"/>
</dbReference>
<feature type="compositionally biased region" description="Polar residues" evidence="1">
    <location>
        <begin position="45"/>
        <end position="61"/>
    </location>
</feature>
<sequence>MDANSDTDVLLAMLSSLLCTPISDQSVLLNALVECNGDVEQAAQILNSGPSQSNRRSTSPPKQKRKHVMGLEGWVQRSPGKDGASYRSKSVKRARRESPTETVVEDTDDALSFHGSTSSKPRSSSSKPSSRVQLPVASGSSPSKAKPLSKQEFMSVLRPPNSTDGKAKASPPKHPPLTLSTPELVAKHTPCTIHSSILPTELACRLFYTMLDLSRDWDRNRWYLFDRLVESPHKTCFFVRQQTLDSPEWAGEMEEATRFWYNGAAEKSTPVFPPAMEEACKYVERIVNEEMHKRTRFPLEWGGEPPKSSDEDFAPTDGKKIIWRANVAASNCYEGAKETVGFHTDALTHLGPYPTIASLSLGTSRIFRLREVVPSDENETRSARTFNIPMPHNSLTIMHASCQETFKHSVPPQRTIDLFHPPFPPPLSLKNSGQSRDCNDEEGKQNQPGSNARINITFRFFRPDFRPSTTPQCKCGVACVLRPDMKNRYTYDGSSTSKGSSEPTGSGKPDSTRRNVVSKYWWTCHAGAQNEGKGCGMWKVMDAKAEGRGPFAGDV</sequence>
<proteinExistence type="predicted"/>
<dbReference type="Proteomes" id="UP001497453">
    <property type="component" value="Chromosome 3"/>
</dbReference>
<name>A0ABP1DCW6_9APHY</name>
<feature type="compositionally biased region" description="Polar residues" evidence="1">
    <location>
        <begin position="492"/>
        <end position="504"/>
    </location>
</feature>
<dbReference type="Pfam" id="PF13532">
    <property type="entry name" value="2OG-FeII_Oxy_2"/>
    <property type="match status" value="1"/>
</dbReference>
<dbReference type="InterPro" id="IPR037151">
    <property type="entry name" value="AlkB-like_sf"/>
</dbReference>
<feature type="region of interest" description="Disordered" evidence="1">
    <location>
        <begin position="45"/>
        <end position="179"/>
    </location>
</feature>
<keyword evidence="4" id="KW-1185">Reference proteome</keyword>
<dbReference type="CDD" id="cd14279">
    <property type="entry name" value="CUE"/>
    <property type="match status" value="1"/>
</dbReference>
<feature type="compositionally biased region" description="Low complexity" evidence="1">
    <location>
        <begin position="118"/>
        <end position="131"/>
    </location>
</feature>
<evidence type="ECO:0000313" key="3">
    <source>
        <dbReference type="EMBL" id="CAL1704962.1"/>
    </source>
</evidence>
<evidence type="ECO:0000256" key="1">
    <source>
        <dbReference type="SAM" id="MobiDB-lite"/>
    </source>
</evidence>
<accession>A0ABP1DCW6</accession>
<dbReference type="EMBL" id="OZ037946">
    <property type="protein sequence ID" value="CAL1704962.1"/>
    <property type="molecule type" value="Genomic_DNA"/>
</dbReference>
<evidence type="ECO:0000313" key="4">
    <source>
        <dbReference type="Proteomes" id="UP001497453"/>
    </source>
</evidence>
<dbReference type="InterPro" id="IPR032854">
    <property type="entry name" value="ALKBH3"/>
</dbReference>
<organism evidence="3 4">
    <name type="scientific">Somion occarium</name>
    <dbReference type="NCBI Taxonomy" id="3059160"/>
    <lineage>
        <taxon>Eukaryota</taxon>
        <taxon>Fungi</taxon>
        <taxon>Dikarya</taxon>
        <taxon>Basidiomycota</taxon>
        <taxon>Agaricomycotina</taxon>
        <taxon>Agaricomycetes</taxon>
        <taxon>Polyporales</taxon>
        <taxon>Cerrenaceae</taxon>
        <taxon>Somion</taxon>
    </lineage>
</organism>
<feature type="region of interest" description="Disordered" evidence="1">
    <location>
        <begin position="420"/>
        <end position="453"/>
    </location>
</feature>
<dbReference type="PROSITE" id="PS51471">
    <property type="entry name" value="FE2OG_OXY"/>
    <property type="match status" value="1"/>
</dbReference>
<reference evidence="4" key="1">
    <citation type="submission" date="2024-04" db="EMBL/GenBank/DDBJ databases">
        <authorList>
            <person name="Shaw F."/>
            <person name="Minotto A."/>
        </authorList>
    </citation>
    <scope>NUCLEOTIDE SEQUENCE [LARGE SCALE GENOMIC DNA]</scope>
</reference>
<evidence type="ECO:0000259" key="2">
    <source>
        <dbReference type="PROSITE" id="PS51471"/>
    </source>
</evidence>
<dbReference type="SUPFAM" id="SSF51197">
    <property type="entry name" value="Clavaminate synthase-like"/>
    <property type="match status" value="1"/>
</dbReference>
<dbReference type="InterPro" id="IPR005123">
    <property type="entry name" value="Oxoglu/Fe-dep_dioxygenase_dom"/>
</dbReference>
<dbReference type="InterPro" id="IPR027450">
    <property type="entry name" value="AlkB-like"/>
</dbReference>